<evidence type="ECO:0000313" key="5">
    <source>
        <dbReference type="Proteomes" id="UP000245021"/>
    </source>
</evidence>
<name>A0A2R5HKK9_9LACT</name>
<dbReference type="InterPro" id="IPR036779">
    <property type="entry name" value="LysM_dom_sf"/>
</dbReference>
<proteinExistence type="predicted"/>
<dbReference type="AlphaFoldDB" id="A0A2R5HKK9"/>
<feature type="region of interest" description="Disordered" evidence="1">
    <location>
        <begin position="1"/>
        <end position="38"/>
    </location>
</feature>
<dbReference type="SUPFAM" id="SSF54106">
    <property type="entry name" value="LysM domain"/>
    <property type="match status" value="1"/>
</dbReference>
<dbReference type="Proteomes" id="UP000245021">
    <property type="component" value="Unassembled WGS sequence"/>
</dbReference>
<evidence type="ECO:0000256" key="2">
    <source>
        <dbReference type="SAM" id="Phobius"/>
    </source>
</evidence>
<keyword evidence="2" id="KW-0472">Membrane</keyword>
<protein>
    <submittedName>
        <fullName evidence="4">LysM domain protein</fullName>
    </submittedName>
</protein>
<evidence type="ECO:0000256" key="1">
    <source>
        <dbReference type="SAM" id="MobiDB-lite"/>
    </source>
</evidence>
<comment type="caution">
    <text evidence="4">The sequence shown here is derived from an EMBL/GenBank/DDBJ whole genome shotgun (WGS) entry which is preliminary data.</text>
</comment>
<dbReference type="SMART" id="SM00257">
    <property type="entry name" value="LysM"/>
    <property type="match status" value="1"/>
</dbReference>
<dbReference type="InterPro" id="IPR049981">
    <property type="entry name" value="SPy_0802-like"/>
</dbReference>
<dbReference type="Gene3D" id="3.10.350.10">
    <property type="entry name" value="LysM domain"/>
    <property type="match status" value="1"/>
</dbReference>
<keyword evidence="2" id="KW-0812">Transmembrane</keyword>
<dbReference type="NCBIfam" id="NF042931">
    <property type="entry name" value="SAG1386_EF1546"/>
    <property type="match status" value="1"/>
</dbReference>
<feature type="transmembrane region" description="Helical" evidence="2">
    <location>
        <begin position="43"/>
        <end position="64"/>
    </location>
</feature>
<feature type="region of interest" description="Disordered" evidence="1">
    <location>
        <begin position="89"/>
        <end position="113"/>
    </location>
</feature>
<dbReference type="InterPro" id="IPR018392">
    <property type="entry name" value="LysM"/>
</dbReference>
<dbReference type="CDD" id="cd00118">
    <property type="entry name" value="LysM"/>
    <property type="match status" value="1"/>
</dbReference>
<dbReference type="Pfam" id="PF01476">
    <property type="entry name" value="LysM"/>
    <property type="match status" value="1"/>
</dbReference>
<evidence type="ECO:0000313" key="4">
    <source>
        <dbReference type="EMBL" id="GBG97420.1"/>
    </source>
</evidence>
<dbReference type="RefSeq" id="WP_109246379.1">
    <property type="nucleotide sequence ID" value="NZ_BFFO01000012.1"/>
</dbReference>
<dbReference type="OrthoDB" id="2243895at2"/>
<feature type="compositionally biased region" description="Basic and acidic residues" evidence="1">
    <location>
        <begin position="11"/>
        <end position="24"/>
    </location>
</feature>
<organism evidence="4 5">
    <name type="scientific">Lactococcus termiticola</name>
    <dbReference type="NCBI Taxonomy" id="2169526"/>
    <lineage>
        <taxon>Bacteria</taxon>
        <taxon>Bacillati</taxon>
        <taxon>Bacillota</taxon>
        <taxon>Bacilli</taxon>
        <taxon>Lactobacillales</taxon>
        <taxon>Streptococcaceae</taxon>
        <taxon>Lactococcus</taxon>
    </lineage>
</organism>
<keyword evidence="2" id="KW-1133">Transmembrane helix</keyword>
<evidence type="ECO:0000259" key="3">
    <source>
        <dbReference type="PROSITE" id="PS51782"/>
    </source>
</evidence>
<reference evidence="4 5" key="1">
    <citation type="journal article" date="2018" name="Genome Announc.">
        <title>Draft Genome Sequence of Lactococcus sp. Strain NtB2 (JCM 32569), Isolated from the Gut of the Higher Termite Nasutitermes takasagoensis.</title>
        <authorList>
            <person name="Noda S."/>
            <person name="Aihara C."/>
            <person name="Yuki M."/>
            <person name="Ohkuma M."/>
        </authorList>
    </citation>
    <scope>NUCLEOTIDE SEQUENCE [LARGE SCALE GENOMIC DNA]</scope>
    <source>
        <strain evidence="4 5">NtB2</strain>
    </source>
</reference>
<dbReference type="PROSITE" id="PS51782">
    <property type="entry name" value="LYSM"/>
    <property type="match status" value="1"/>
</dbReference>
<keyword evidence="5" id="KW-1185">Reference proteome</keyword>
<gene>
    <name evidence="4" type="ORF">NtB2_01565</name>
</gene>
<feature type="domain" description="LysM" evidence="3">
    <location>
        <begin position="118"/>
        <end position="168"/>
    </location>
</feature>
<accession>A0A2R5HKK9</accession>
<dbReference type="EMBL" id="BFFO01000012">
    <property type="protein sequence ID" value="GBG97420.1"/>
    <property type="molecule type" value="Genomic_DNA"/>
</dbReference>
<sequence>MAGQTDPLENEIYRAMRRDREKQKAKSHPQKKKPEQKPKTNKVLTFLLVIFFVILGLVLAFFFWNNRTINNQQLDNSFAGVEQSSSVSQSASASSDATSAESSTAASSSSSSSSEAGATYTVVAGDFPNQIASKTGVPWTTIMALNNVSATGYNADGTSLYPGQVLKLK</sequence>